<dbReference type="Proteomes" id="UP000241074">
    <property type="component" value="Chromosome"/>
</dbReference>
<dbReference type="RefSeq" id="WP_106889921.1">
    <property type="nucleotide sequence ID" value="NZ_CP027860.1"/>
</dbReference>
<protein>
    <recommendedName>
        <fullName evidence="3">FG-GAP repeat protein</fullName>
    </recommendedName>
</protein>
<dbReference type="EMBL" id="CP027860">
    <property type="protein sequence ID" value="AVP95992.1"/>
    <property type="molecule type" value="Genomic_DNA"/>
</dbReference>
<sequence length="706" mass="74972">MRAVILGLLGYLALVDSSDAAALETLWSQSYGLNQPGYAGVLSVDLDGDGNDEAVITGNDEPGFDPTGIDLLAVLDRDPTSPSRFRIGTYRRLGPGADILGKIVRYRPVNASADRVLVSVIASGQATLLQFAGPDLHLETSVPLPSGFQLNGVGDVDADGTLDGYGCYCAGGQFGVVGTISLQTGAATYVGTEQANRVGAGQLDSDPALELILASNWTISGRVMDGASHAFDAVDPVGFHGEVLVGNFIGGPDIQEFFISAGPVGARLYSLTPSFGAVRDISAGQLYSLTAADLDDDGIDELLTGDRKYAGVKVYDTTTGDEIDSFVNANYGVDALTVGNFNDQPGLELLITGGLGTTQRDIVYVYDVTSTEARFRQNSSWPPEIDLALADLDQDGSLEAIYEHVDSKTTPTGRELFIANASDGALLRSQEFHYNDVGAYGGVRMQAANLDADPQAEIMISTGLSDSTHVRAIDSVSLSSQWGFDYNGFNNDMHDMAIVPLPNQAPRVVLAMRYNTVGMGDNGNMMWFSTVVGQSAPGHLATGNVDSDPDAELVWASGSWLILQELTDGAFLRLFDVGAPILDVGVETIDGQCRLVAMFATELVRYRCSDGVELSRRQYGGVVAQAIAVVTDSEGPLVLAAGDRVYIRGHSDNLAVSEPLGRDVGINNQMAVAKHDNKIWVFAASRDSVHMLRHNLVDFADGFEAP</sequence>
<evidence type="ECO:0000313" key="1">
    <source>
        <dbReference type="EMBL" id="AVP95992.1"/>
    </source>
</evidence>
<organism evidence="1 2">
    <name type="scientific">Ahniella affigens</name>
    <dbReference type="NCBI Taxonomy" id="2021234"/>
    <lineage>
        <taxon>Bacteria</taxon>
        <taxon>Pseudomonadati</taxon>
        <taxon>Pseudomonadota</taxon>
        <taxon>Gammaproteobacteria</taxon>
        <taxon>Lysobacterales</taxon>
        <taxon>Rhodanobacteraceae</taxon>
        <taxon>Ahniella</taxon>
    </lineage>
</organism>
<reference evidence="1 2" key="1">
    <citation type="submission" date="2018-03" db="EMBL/GenBank/DDBJ databases">
        <title>Ahniella affigens gen. nov., sp. nov., a gammaproteobacterium isolated from sandy soil near a stream.</title>
        <authorList>
            <person name="Ko Y."/>
            <person name="Kim J.-H."/>
        </authorList>
    </citation>
    <scope>NUCLEOTIDE SEQUENCE [LARGE SCALE GENOMIC DNA]</scope>
    <source>
        <strain evidence="1 2">D13</strain>
    </source>
</reference>
<keyword evidence="2" id="KW-1185">Reference proteome</keyword>
<dbReference type="SUPFAM" id="SSF69318">
    <property type="entry name" value="Integrin alpha N-terminal domain"/>
    <property type="match status" value="1"/>
</dbReference>
<evidence type="ECO:0008006" key="3">
    <source>
        <dbReference type="Google" id="ProtNLM"/>
    </source>
</evidence>
<reference evidence="1 2" key="2">
    <citation type="submission" date="2018-03" db="EMBL/GenBank/DDBJ databases">
        <authorList>
            <person name="Keele B.F."/>
        </authorList>
    </citation>
    <scope>NUCLEOTIDE SEQUENCE [LARGE SCALE GENOMIC DNA]</scope>
    <source>
        <strain evidence="1 2">D13</strain>
    </source>
</reference>
<accession>A0A2P1PME0</accession>
<name>A0A2P1PME0_9GAMM</name>
<dbReference type="InterPro" id="IPR028994">
    <property type="entry name" value="Integrin_alpha_N"/>
</dbReference>
<proteinExistence type="predicted"/>
<evidence type="ECO:0000313" key="2">
    <source>
        <dbReference type="Proteomes" id="UP000241074"/>
    </source>
</evidence>
<dbReference type="KEGG" id="xba:C7S18_01755"/>
<dbReference type="AlphaFoldDB" id="A0A2P1PME0"/>
<gene>
    <name evidence="1" type="ORF">C7S18_01755</name>
</gene>
<dbReference type="OrthoDB" id="9816400at2"/>